<evidence type="ECO:0000313" key="4">
    <source>
        <dbReference type="EMBL" id="GIJ06674.1"/>
    </source>
</evidence>
<dbReference type="Pfam" id="PF00571">
    <property type="entry name" value="CBS"/>
    <property type="match status" value="2"/>
</dbReference>
<dbReference type="PROSITE" id="PS51371">
    <property type="entry name" value="CBS"/>
    <property type="match status" value="2"/>
</dbReference>
<name>A0A8J4DMY3_9ACTN</name>
<dbReference type="PANTHER" id="PTHR43080:SF2">
    <property type="entry name" value="CBS DOMAIN-CONTAINING PROTEIN"/>
    <property type="match status" value="1"/>
</dbReference>
<dbReference type="SUPFAM" id="SSF54631">
    <property type="entry name" value="CBS-domain pair"/>
    <property type="match status" value="1"/>
</dbReference>
<dbReference type="PANTHER" id="PTHR43080">
    <property type="entry name" value="CBS DOMAIN-CONTAINING PROTEIN CBSX3, MITOCHONDRIAL"/>
    <property type="match status" value="1"/>
</dbReference>
<dbReference type="InterPro" id="IPR046342">
    <property type="entry name" value="CBS_dom_sf"/>
</dbReference>
<dbReference type="AlphaFoldDB" id="A0A8J4DMY3"/>
<keyword evidence="1 2" id="KW-0129">CBS domain</keyword>
<dbReference type="InterPro" id="IPR000644">
    <property type="entry name" value="CBS_dom"/>
</dbReference>
<sequence>MRAKDIMSSPVHVIWQDAPVESAAELLTAHRVTALPVVDADGLLVGMVGESDLLWHRVPADPTIHMRRHPDADGGDRPGMVSDVMSPYPLTTTPEADVAEVAEIMLENDVRSVPVIQDRNVIGIVSRRDILRAMVRDDETLTHEVQHRLDAYADGARRWAAAVDAGVVTVSGRYLDETERGVIAVLARTVPGVCAVHLETVATT</sequence>
<keyword evidence="5" id="KW-1185">Reference proteome</keyword>
<dbReference type="InterPro" id="IPR051257">
    <property type="entry name" value="Diverse_CBS-Domain"/>
</dbReference>
<evidence type="ECO:0000259" key="3">
    <source>
        <dbReference type="PROSITE" id="PS51371"/>
    </source>
</evidence>
<organism evidence="4 5">
    <name type="scientific">Spirilliplanes yamanashiensis</name>
    <dbReference type="NCBI Taxonomy" id="42233"/>
    <lineage>
        <taxon>Bacteria</taxon>
        <taxon>Bacillati</taxon>
        <taxon>Actinomycetota</taxon>
        <taxon>Actinomycetes</taxon>
        <taxon>Micromonosporales</taxon>
        <taxon>Micromonosporaceae</taxon>
        <taxon>Spirilliplanes</taxon>
    </lineage>
</organism>
<proteinExistence type="predicted"/>
<evidence type="ECO:0000256" key="1">
    <source>
        <dbReference type="ARBA" id="ARBA00023122"/>
    </source>
</evidence>
<evidence type="ECO:0000256" key="2">
    <source>
        <dbReference type="PROSITE-ProRule" id="PRU00703"/>
    </source>
</evidence>
<dbReference type="EMBL" id="BOOY01000044">
    <property type="protein sequence ID" value="GIJ06674.1"/>
    <property type="molecule type" value="Genomic_DNA"/>
</dbReference>
<comment type="caution">
    <text evidence="4">The sequence shown here is derived from an EMBL/GenBank/DDBJ whole genome shotgun (WGS) entry which is preliminary data.</text>
</comment>
<protein>
    <submittedName>
        <fullName evidence="4">CBS domain-containing protein</fullName>
    </submittedName>
</protein>
<gene>
    <name evidence="4" type="ORF">Sya03_60260</name>
</gene>
<dbReference type="Proteomes" id="UP000652013">
    <property type="component" value="Unassembled WGS sequence"/>
</dbReference>
<reference evidence="4" key="1">
    <citation type="submission" date="2021-01" db="EMBL/GenBank/DDBJ databases">
        <title>Whole genome shotgun sequence of Spirilliplanes yamanashiensis NBRC 15828.</title>
        <authorList>
            <person name="Komaki H."/>
            <person name="Tamura T."/>
        </authorList>
    </citation>
    <scope>NUCLEOTIDE SEQUENCE</scope>
    <source>
        <strain evidence="4">NBRC 15828</strain>
    </source>
</reference>
<feature type="domain" description="CBS" evidence="3">
    <location>
        <begin position="85"/>
        <end position="140"/>
    </location>
</feature>
<accession>A0A8J4DMY3</accession>
<dbReference type="SMART" id="SM00116">
    <property type="entry name" value="CBS"/>
    <property type="match status" value="2"/>
</dbReference>
<feature type="domain" description="CBS" evidence="3">
    <location>
        <begin position="7"/>
        <end position="63"/>
    </location>
</feature>
<dbReference type="Gene3D" id="3.10.580.10">
    <property type="entry name" value="CBS-domain"/>
    <property type="match status" value="1"/>
</dbReference>
<evidence type="ECO:0000313" key="5">
    <source>
        <dbReference type="Proteomes" id="UP000652013"/>
    </source>
</evidence>